<dbReference type="InterPro" id="IPR000644">
    <property type="entry name" value="CBS_dom"/>
</dbReference>
<evidence type="ECO:0000259" key="13">
    <source>
        <dbReference type="PROSITE" id="PS51846"/>
    </source>
</evidence>
<dbReference type="InterPro" id="IPR002550">
    <property type="entry name" value="CNNM"/>
</dbReference>
<dbReference type="OrthoDB" id="9797674at2"/>
<dbReference type="Pfam" id="PF03471">
    <property type="entry name" value="CorC_HlyC"/>
    <property type="match status" value="1"/>
</dbReference>
<keyword evidence="5" id="KW-0677">Repeat</keyword>
<feature type="transmembrane region" description="Helical" evidence="11">
    <location>
        <begin position="6"/>
        <end position="34"/>
    </location>
</feature>
<dbReference type="GO" id="GO:0050660">
    <property type="term" value="F:flavin adenine dinucleotide binding"/>
    <property type="evidence" value="ECO:0007669"/>
    <property type="project" value="InterPro"/>
</dbReference>
<dbReference type="InParanoid" id="A0A1B1YX23"/>
<keyword evidence="3" id="KW-1003">Cell membrane</keyword>
<comment type="subcellular location">
    <subcellularLocation>
        <location evidence="1">Cell membrane</location>
        <topology evidence="1">Multi-pass membrane protein</topology>
    </subcellularLocation>
</comment>
<evidence type="ECO:0000256" key="11">
    <source>
        <dbReference type="SAM" id="Phobius"/>
    </source>
</evidence>
<dbReference type="InterPro" id="IPR005170">
    <property type="entry name" value="Transptr-assoc_dom"/>
</dbReference>
<dbReference type="PROSITE" id="PS51371">
    <property type="entry name" value="CBS"/>
    <property type="match status" value="2"/>
</dbReference>
<accession>A0A1B1YX23</accession>
<evidence type="ECO:0000256" key="10">
    <source>
        <dbReference type="PROSITE-ProRule" id="PRU01193"/>
    </source>
</evidence>
<feature type="domain" description="CBS" evidence="12">
    <location>
        <begin position="275"/>
        <end position="332"/>
    </location>
</feature>
<dbReference type="RefSeq" id="WP_068807169.1">
    <property type="nucleotide sequence ID" value="NZ_CP014671.1"/>
</dbReference>
<evidence type="ECO:0000256" key="4">
    <source>
        <dbReference type="ARBA" id="ARBA00022692"/>
    </source>
</evidence>
<evidence type="ECO:0000259" key="12">
    <source>
        <dbReference type="PROSITE" id="PS51371"/>
    </source>
</evidence>
<dbReference type="InterPro" id="IPR016169">
    <property type="entry name" value="FAD-bd_PCMH_sub2"/>
</dbReference>
<protein>
    <submittedName>
        <fullName evidence="14">Magnesium/cobalt efflux protein</fullName>
    </submittedName>
</protein>
<organism evidence="14 15">
    <name type="scientific">Immundisolibacter cernigliae</name>
    <dbReference type="NCBI Taxonomy" id="1810504"/>
    <lineage>
        <taxon>Bacteria</taxon>
        <taxon>Pseudomonadati</taxon>
        <taxon>Pseudomonadota</taxon>
        <taxon>Gammaproteobacteria</taxon>
        <taxon>Immundisolibacterales</taxon>
        <taxon>Immundisolibacteraceae</taxon>
        <taxon>Immundisolibacter</taxon>
    </lineage>
</organism>
<dbReference type="PANTHER" id="PTHR22777:SF32">
    <property type="entry name" value="UPF0053 INNER MEMBRANE PROTEIN YFJD"/>
    <property type="match status" value="1"/>
</dbReference>
<keyword evidence="7 9" id="KW-0129">CBS domain</keyword>
<feature type="domain" description="CNNM transmembrane" evidence="13">
    <location>
        <begin position="3"/>
        <end position="208"/>
    </location>
</feature>
<dbReference type="InterPro" id="IPR046342">
    <property type="entry name" value="CBS_dom_sf"/>
</dbReference>
<reference evidence="15" key="1">
    <citation type="submission" date="2016-03" db="EMBL/GenBank/DDBJ databases">
        <title>Complete genome sequence of Solimmundus cernigliae, representing a novel lineage of polycyclic aromatic hydrocarbon degraders within the Gammaproteobacteria.</title>
        <authorList>
            <person name="Singleton D.R."/>
            <person name="Dickey A.N."/>
            <person name="Scholl E.H."/>
            <person name="Wright F.A."/>
            <person name="Aitken M.D."/>
        </authorList>
    </citation>
    <scope>NUCLEOTIDE SEQUENCE [LARGE SCALE GENOMIC DNA]</scope>
    <source>
        <strain evidence="15">TR3.2</strain>
    </source>
</reference>
<dbReference type="Gene3D" id="3.10.580.10">
    <property type="entry name" value="CBS-domain"/>
    <property type="match status" value="1"/>
</dbReference>
<evidence type="ECO:0000313" key="15">
    <source>
        <dbReference type="Proteomes" id="UP000092952"/>
    </source>
</evidence>
<dbReference type="STRING" id="1810504.PG2T_14695"/>
<comment type="similarity">
    <text evidence="2">Belongs to the UPF0053 family.</text>
</comment>
<evidence type="ECO:0000256" key="1">
    <source>
        <dbReference type="ARBA" id="ARBA00004651"/>
    </source>
</evidence>
<evidence type="ECO:0000256" key="7">
    <source>
        <dbReference type="ARBA" id="ARBA00023122"/>
    </source>
</evidence>
<proteinExistence type="inferred from homology"/>
<dbReference type="CDD" id="cd04590">
    <property type="entry name" value="CBS_pair_CorC_HlyC_assoc"/>
    <property type="match status" value="1"/>
</dbReference>
<dbReference type="SMART" id="SM01091">
    <property type="entry name" value="CorC_HlyC"/>
    <property type="match status" value="1"/>
</dbReference>
<name>A0A1B1YX23_9GAMM</name>
<dbReference type="Pfam" id="PF01595">
    <property type="entry name" value="CNNM"/>
    <property type="match status" value="1"/>
</dbReference>
<evidence type="ECO:0000313" key="14">
    <source>
        <dbReference type="EMBL" id="ANX05309.1"/>
    </source>
</evidence>
<dbReference type="InterPro" id="IPR036318">
    <property type="entry name" value="FAD-bd_PCMH-like_sf"/>
</dbReference>
<dbReference type="Gene3D" id="3.30.465.10">
    <property type="match status" value="1"/>
</dbReference>
<keyword evidence="15" id="KW-1185">Reference proteome</keyword>
<sequence length="423" mass="46026">MDDDLPLALLIAALIGLVLLSGLFAAAETALLSLNRYRLRHLVRAGHPGARRADALLRQPDRFIGLVQLGNNFCDILASSAATLIALQVWGDGAIALMAGLLTIFALIFGEVAPKTLAALHPERVGFPAAYALSALMSVLLPIVVSVNFVANGVLRLLGVRTGDATPDALGREELRSLLFEAGHHFSPRHRGMLLRILDLESVVVEDVMVHRNEVRYLDLDDSWPDLLEQLRNSPHTRLPVCRGSLDQVLGMLHLRRVMHLLADNAFDAQRLQTLLQEPYYVPEGTALTQQLLQFQTGHERLALVVNEYGDTVGLVTVEDILGEIIGEFTDTPTAVKTDVHPQPDGSCLVAGSASVRELNRTMGWDLPLSDAKTLNGAILEHLEDIPTPATSLLLGNYPVEIVQTQGNVVRVARIGVKLKRSG</sequence>
<dbReference type="InterPro" id="IPR044751">
    <property type="entry name" value="Ion_transp-like_CBS"/>
</dbReference>
<keyword evidence="8 10" id="KW-0472">Membrane</keyword>
<dbReference type="PROSITE" id="PS51846">
    <property type="entry name" value="CNNM"/>
    <property type="match status" value="1"/>
</dbReference>
<dbReference type="AlphaFoldDB" id="A0A1B1YX23"/>
<dbReference type="EMBL" id="CP014671">
    <property type="protein sequence ID" value="ANX05309.1"/>
    <property type="molecule type" value="Genomic_DNA"/>
</dbReference>
<dbReference type="SUPFAM" id="SSF54631">
    <property type="entry name" value="CBS-domain pair"/>
    <property type="match status" value="1"/>
</dbReference>
<dbReference type="Proteomes" id="UP000092952">
    <property type="component" value="Chromosome"/>
</dbReference>
<evidence type="ECO:0000256" key="2">
    <source>
        <dbReference type="ARBA" id="ARBA00006337"/>
    </source>
</evidence>
<dbReference type="FunCoup" id="A0A1B1YX23">
    <property type="interactions" value="182"/>
</dbReference>
<evidence type="ECO:0000256" key="6">
    <source>
        <dbReference type="ARBA" id="ARBA00022989"/>
    </source>
</evidence>
<dbReference type="GO" id="GO:0005886">
    <property type="term" value="C:plasma membrane"/>
    <property type="evidence" value="ECO:0007669"/>
    <property type="project" value="UniProtKB-SubCell"/>
</dbReference>
<keyword evidence="4 10" id="KW-0812">Transmembrane</keyword>
<evidence type="ECO:0000256" key="8">
    <source>
        <dbReference type="ARBA" id="ARBA00023136"/>
    </source>
</evidence>
<evidence type="ECO:0000256" key="9">
    <source>
        <dbReference type="PROSITE-ProRule" id="PRU00703"/>
    </source>
</evidence>
<feature type="transmembrane region" description="Helical" evidence="11">
    <location>
        <begin position="129"/>
        <end position="151"/>
    </location>
</feature>
<feature type="transmembrane region" description="Helical" evidence="11">
    <location>
        <begin position="89"/>
        <end position="109"/>
    </location>
</feature>
<gene>
    <name evidence="14" type="ORF">PG2T_14695</name>
</gene>
<dbReference type="SMART" id="SM00116">
    <property type="entry name" value="CBS"/>
    <property type="match status" value="2"/>
</dbReference>
<keyword evidence="6 10" id="KW-1133">Transmembrane helix</keyword>
<dbReference type="Pfam" id="PF00571">
    <property type="entry name" value="CBS"/>
    <property type="match status" value="2"/>
</dbReference>
<evidence type="ECO:0000256" key="3">
    <source>
        <dbReference type="ARBA" id="ARBA00022475"/>
    </source>
</evidence>
<dbReference type="KEGG" id="gbi:PG2T_14695"/>
<evidence type="ECO:0000256" key="5">
    <source>
        <dbReference type="ARBA" id="ARBA00022737"/>
    </source>
</evidence>
<feature type="domain" description="CBS" evidence="12">
    <location>
        <begin position="209"/>
        <end position="269"/>
    </location>
</feature>
<dbReference type="SUPFAM" id="SSF56176">
    <property type="entry name" value="FAD-binding/transporter-associated domain-like"/>
    <property type="match status" value="1"/>
</dbReference>
<dbReference type="PANTHER" id="PTHR22777">
    <property type="entry name" value="HEMOLYSIN-RELATED"/>
    <property type="match status" value="1"/>
</dbReference>